<dbReference type="AlphaFoldDB" id="A0A0B6RJM1"/>
<dbReference type="Gene3D" id="1.10.10.880">
    <property type="entry name" value="Anti sigma-E protein RseA, N-terminal domain"/>
    <property type="match status" value="1"/>
</dbReference>
<reference evidence="4" key="1">
    <citation type="submission" date="2011-03" db="EMBL/GenBank/DDBJ databases">
        <authorList>
            <person name="Voget S."/>
            <person name="Streit W.R."/>
            <person name="Jaeger K.E."/>
            <person name="Daniel R."/>
        </authorList>
    </citation>
    <scope>NUCLEOTIDE SEQUENCE [LARGE SCALE GENOMIC DNA]</scope>
    <source>
        <strain evidence="4">PG1</strain>
    </source>
</reference>
<dbReference type="GO" id="GO:0016989">
    <property type="term" value="F:sigma factor antagonist activity"/>
    <property type="evidence" value="ECO:0007669"/>
    <property type="project" value="InterPro"/>
</dbReference>
<organism evidence="3 4">
    <name type="scientific">Burkholderia plantarii</name>
    <dbReference type="NCBI Taxonomy" id="41899"/>
    <lineage>
        <taxon>Bacteria</taxon>
        <taxon>Pseudomonadati</taxon>
        <taxon>Pseudomonadota</taxon>
        <taxon>Betaproteobacteria</taxon>
        <taxon>Burkholderiales</taxon>
        <taxon>Burkholderiaceae</taxon>
        <taxon>Burkholderia</taxon>
    </lineage>
</organism>
<feature type="transmembrane region" description="Helical" evidence="1">
    <location>
        <begin position="111"/>
        <end position="129"/>
    </location>
</feature>
<keyword evidence="1" id="KW-0812">Transmembrane</keyword>
<evidence type="ECO:0000256" key="1">
    <source>
        <dbReference type="SAM" id="Phobius"/>
    </source>
</evidence>
<dbReference type="EMBL" id="CP002580">
    <property type="protein sequence ID" value="AJK45522.1"/>
    <property type="molecule type" value="Genomic_DNA"/>
</dbReference>
<dbReference type="Pfam" id="PF03872">
    <property type="entry name" value="RseA_N"/>
    <property type="match status" value="1"/>
</dbReference>
<protein>
    <submittedName>
        <fullName evidence="3">Putative anti sigma-E protein, RseA</fullName>
    </submittedName>
</protein>
<name>A0A0B6RJM1_BURPL</name>
<dbReference type="Proteomes" id="UP000031838">
    <property type="component" value="Chromosome 1"/>
</dbReference>
<keyword evidence="1" id="KW-1133">Transmembrane helix</keyword>
<dbReference type="KEGG" id="bgp:BGL_1c09950"/>
<sequence>MGSVSTQSQAGSHGEQVSALVDGEASAGSLGQVLAGFGVTERRTWADYHAIGDALRSDELAIEPAVSQAFGARFAAAFAAEPHLIAPAAVTVASAATAEAAARRQPLRRRVLPAFAVAAAAATLTWIVVPQLQGAAGQAGGTVQVALVAPQDLQRVAASSRQDVNIIRDASLDQYLEAHQQFAQQPVVSGSMPLIRTAVATQGQ</sequence>
<dbReference type="HOGENOM" id="CLU_081225_0_0_4"/>
<dbReference type="CDD" id="cd16328">
    <property type="entry name" value="RseA_N"/>
    <property type="match status" value="1"/>
</dbReference>
<evidence type="ECO:0000313" key="4">
    <source>
        <dbReference type="Proteomes" id="UP000031838"/>
    </source>
</evidence>
<feature type="domain" description="Anti sigma-E protein RseA N-terminal" evidence="2">
    <location>
        <begin position="15"/>
        <end position="97"/>
    </location>
</feature>
<keyword evidence="4" id="KW-1185">Reference proteome</keyword>
<dbReference type="RefSeq" id="WP_042626446.1">
    <property type="nucleotide sequence ID" value="NZ_CP002580.1"/>
</dbReference>
<accession>A0A0B6RJM1</accession>
<dbReference type="InterPro" id="IPR036147">
    <property type="entry name" value="Anti-sigma_E_RseA_N_sf"/>
</dbReference>
<keyword evidence="1" id="KW-0472">Membrane</keyword>
<reference evidence="3 4" key="2">
    <citation type="journal article" date="2016" name="Appl. Microbiol. Biotechnol.">
        <title>Mutations improving production and secretion of extracellular lipase by Burkholderia glumae PG1.</title>
        <authorList>
            <person name="Knapp A."/>
            <person name="Voget S."/>
            <person name="Gao R."/>
            <person name="Zaburannyi N."/>
            <person name="Krysciak D."/>
            <person name="Breuer M."/>
            <person name="Hauer B."/>
            <person name="Streit W.R."/>
            <person name="Muller R."/>
            <person name="Daniel R."/>
            <person name="Jaeger K.E."/>
        </authorList>
    </citation>
    <scope>NUCLEOTIDE SEQUENCE [LARGE SCALE GENOMIC DNA]</scope>
    <source>
        <strain evidence="3 4">PG1</strain>
    </source>
</reference>
<evidence type="ECO:0000259" key="2">
    <source>
        <dbReference type="Pfam" id="PF03872"/>
    </source>
</evidence>
<evidence type="ECO:0000313" key="3">
    <source>
        <dbReference type="EMBL" id="AJK45522.1"/>
    </source>
</evidence>
<dbReference type="InterPro" id="IPR005572">
    <property type="entry name" value="Anti-sigma_E_RseA_N"/>
</dbReference>
<proteinExistence type="predicted"/>
<gene>
    <name evidence="3" type="ORF">BGL_1c09950</name>
</gene>
<dbReference type="SUPFAM" id="SSF89069">
    <property type="entry name" value="N-terminal, cytoplasmic domain of anti-sigmaE factor RseA"/>
    <property type="match status" value="1"/>
</dbReference>